<dbReference type="Proteomes" id="UP000018949">
    <property type="component" value="Unassembled WGS sequence"/>
</dbReference>
<dbReference type="InterPro" id="IPR012338">
    <property type="entry name" value="Beta-lactam/transpept-like"/>
</dbReference>
<dbReference type="GO" id="GO:0071555">
    <property type="term" value="P:cell wall organization"/>
    <property type="evidence" value="ECO:0007669"/>
    <property type="project" value="TreeGrafter"/>
</dbReference>
<evidence type="ECO:0000313" key="3">
    <source>
        <dbReference type="Proteomes" id="UP000018949"/>
    </source>
</evidence>
<dbReference type="EMBL" id="BAUW01000049">
    <property type="protein sequence ID" value="GAE46637.1"/>
    <property type="molecule type" value="Genomic_DNA"/>
</dbReference>
<keyword evidence="3" id="KW-1185">Reference proteome</keyword>
<dbReference type="PANTHER" id="PTHR30627:SF25">
    <property type="entry name" value="PENICILLIN-BINDING PROTEIN 3"/>
    <property type="match status" value="1"/>
</dbReference>
<evidence type="ECO:0000259" key="1">
    <source>
        <dbReference type="Pfam" id="PF00905"/>
    </source>
</evidence>
<dbReference type="eggNOG" id="COG0768">
    <property type="taxonomic scope" value="Bacteria"/>
</dbReference>
<dbReference type="Gene3D" id="3.40.710.10">
    <property type="entry name" value="DD-peptidase/beta-lactamase superfamily"/>
    <property type="match status" value="1"/>
</dbReference>
<keyword evidence="2" id="KW-0132">Cell division</keyword>
<proteinExistence type="predicted"/>
<dbReference type="GO" id="GO:0008658">
    <property type="term" value="F:penicillin binding"/>
    <property type="evidence" value="ECO:0007669"/>
    <property type="project" value="InterPro"/>
</dbReference>
<dbReference type="InterPro" id="IPR001460">
    <property type="entry name" value="PCN-bd_Tpept"/>
</dbReference>
<gene>
    <name evidence="2" type="ORF">JCM21738_3553</name>
</gene>
<dbReference type="GO" id="GO:0005886">
    <property type="term" value="C:plasma membrane"/>
    <property type="evidence" value="ECO:0007669"/>
    <property type="project" value="TreeGrafter"/>
</dbReference>
<dbReference type="PANTHER" id="PTHR30627">
    <property type="entry name" value="PEPTIDOGLYCAN D,D-TRANSPEPTIDASE"/>
    <property type="match status" value="1"/>
</dbReference>
<dbReference type="SUPFAM" id="SSF56601">
    <property type="entry name" value="beta-lactamase/transpeptidase-like"/>
    <property type="match status" value="1"/>
</dbReference>
<reference evidence="2 3" key="1">
    <citation type="submission" date="2013-12" db="EMBL/GenBank/DDBJ databases">
        <title>NBRP : Genome information of microbial organism related human and environment.</title>
        <authorList>
            <person name="Hattori M."/>
            <person name="Oshima K."/>
            <person name="Inaba H."/>
            <person name="Suda W."/>
            <person name="Sakamoto M."/>
            <person name="Iino T."/>
            <person name="Kitahara M."/>
            <person name="Oshida Y."/>
            <person name="Iida T."/>
            <person name="Kudo T."/>
            <person name="Itoh T."/>
            <person name="Ahmed I."/>
            <person name="Ohkuma M."/>
        </authorList>
    </citation>
    <scope>NUCLEOTIDE SEQUENCE [LARGE SCALE GENOMIC DNA]</scope>
    <source>
        <strain evidence="2 3">JCM 21738</strain>
    </source>
</reference>
<name>W4RR90_9BACI</name>
<protein>
    <submittedName>
        <fullName evidence="2">Cell division protein FtsI</fullName>
    </submittedName>
</protein>
<dbReference type="Pfam" id="PF00905">
    <property type="entry name" value="Transpeptidase"/>
    <property type="match status" value="1"/>
</dbReference>
<keyword evidence="2" id="KW-0131">Cell cycle</keyword>
<organism evidence="2 3">
    <name type="scientific">Mesobacillus boroniphilus JCM 21738</name>
    <dbReference type="NCBI Taxonomy" id="1294265"/>
    <lineage>
        <taxon>Bacteria</taxon>
        <taxon>Bacillati</taxon>
        <taxon>Bacillota</taxon>
        <taxon>Bacilli</taxon>
        <taxon>Bacillales</taxon>
        <taxon>Bacillaceae</taxon>
        <taxon>Mesobacillus</taxon>
    </lineage>
</organism>
<dbReference type="AlphaFoldDB" id="W4RR90"/>
<dbReference type="RefSeq" id="WP_081742132.1">
    <property type="nucleotide sequence ID" value="NZ_BAUW01000049.1"/>
</dbReference>
<dbReference type="GO" id="GO:0071972">
    <property type="term" value="F:peptidoglycan L,D-transpeptidase activity"/>
    <property type="evidence" value="ECO:0007669"/>
    <property type="project" value="TreeGrafter"/>
</dbReference>
<accession>W4RR90</accession>
<dbReference type="InterPro" id="IPR050515">
    <property type="entry name" value="Beta-lactam/transpept"/>
</dbReference>
<feature type="domain" description="Penicillin-binding protein transpeptidase" evidence="1">
    <location>
        <begin position="16"/>
        <end position="268"/>
    </location>
</feature>
<dbReference type="GO" id="GO:0051301">
    <property type="term" value="P:cell division"/>
    <property type="evidence" value="ECO:0007669"/>
    <property type="project" value="UniProtKB-KW"/>
</dbReference>
<sequence length="289" mass="32294">MVKGISQQEYDLYLKDDNKPFISRYAVGYAPGSTFKTITASIGLDAKVTYPDKLRNIRGFSWQKDGTWGGYSVTRVSDVQNVDMSKALIYSDNIYFAQEAIEMGEKTFRNGLNQFIFGEELDLPIVMNPAQISKQNTFQSEILLADTAYGQGELMITPIQQASMYSVFQNEGKIVYPKLLNDKSERKTKSAITSLTASEMMKNLTAVVSDPNGTAHLLFNPAHQLAAKTGTAELKKKQDEKGDENSFLLAFDAEQDSFLLLSLVEHYTPGSSATQLNQAFIEELFSYFK</sequence>
<evidence type="ECO:0000313" key="2">
    <source>
        <dbReference type="EMBL" id="GAE46637.1"/>
    </source>
</evidence>
<comment type="caution">
    <text evidence="2">The sequence shown here is derived from an EMBL/GenBank/DDBJ whole genome shotgun (WGS) entry which is preliminary data.</text>
</comment>